<dbReference type="InterPro" id="IPR044855">
    <property type="entry name" value="CoA-Trfase_III_dom3_sf"/>
</dbReference>
<dbReference type="RefSeq" id="WP_151001243.1">
    <property type="nucleotide sequence ID" value="NZ_BPQY01000072.1"/>
</dbReference>
<dbReference type="Pfam" id="PF02515">
    <property type="entry name" value="CoA_transf_3"/>
    <property type="match status" value="1"/>
</dbReference>
<name>A0A6L3SZE1_9HYPH</name>
<dbReference type="Gene3D" id="3.30.1540.10">
    <property type="entry name" value="formyl-coa transferase, domain 3"/>
    <property type="match status" value="1"/>
</dbReference>
<dbReference type="InterPro" id="IPR023606">
    <property type="entry name" value="CoA-Trfase_III_dom_1_sf"/>
</dbReference>
<dbReference type="SUPFAM" id="SSF89796">
    <property type="entry name" value="CoA-transferase family III (CaiB/BaiF)"/>
    <property type="match status" value="1"/>
</dbReference>
<sequence>MPDDASADLPLSGIRVLDLSRVLAGPWCAMVLGDLGADVVKVEHPGRGDDTRDWGVRTGPTRTSYFDSVNRNKRSIGVDLATPEGLAIVRGLARESDVVVQNFKTGGADKLGLGYAALSAENPRLIYCSVSGYASDGPEATRPGYDLVVQGEAGLMALNGEAGRPPLKFGLAAVDLFTGQYAAQAVLAALFQRERTGRGRHVELALYDCGVALTAYYGLEALAQNADPPRYGNAHPSIVPYGVFEAGDGPVVLTVGTNAQFRRFCEAVLERPDLCADPRFSTNLDRARNRAAFIPILEAELARWPRATLLARLREAGIPCGEVLGLLEALTSERSRAAGLVVAAGEGAPTREGSAQGPAAHDLTAHDLTAHDLTAHGPAAHGLTAHVLAPPYRLDGARLPVRRMPPALGSAGPEILGERLGLSEAERGALVAKGVLR</sequence>
<keyword evidence="1 2" id="KW-0808">Transferase</keyword>
<comment type="caution">
    <text evidence="2">The sequence shown here is derived from an EMBL/GenBank/DDBJ whole genome shotgun (WGS) entry which is preliminary data.</text>
</comment>
<keyword evidence="3" id="KW-1185">Reference proteome</keyword>
<dbReference type="Proteomes" id="UP000474159">
    <property type="component" value="Unassembled WGS sequence"/>
</dbReference>
<dbReference type="AlphaFoldDB" id="A0A6L3SZE1"/>
<dbReference type="InterPro" id="IPR003673">
    <property type="entry name" value="CoA-Trfase_fam_III"/>
</dbReference>
<gene>
    <name evidence="2" type="ORF">F6X53_16175</name>
</gene>
<dbReference type="PANTHER" id="PTHR48207">
    <property type="entry name" value="SUCCINATE--HYDROXYMETHYLGLUTARATE COA-TRANSFERASE"/>
    <property type="match status" value="1"/>
</dbReference>
<accession>A0A6L3SZE1</accession>
<dbReference type="PANTHER" id="PTHR48207:SF3">
    <property type="entry name" value="SUCCINATE--HYDROXYMETHYLGLUTARATE COA-TRANSFERASE"/>
    <property type="match status" value="1"/>
</dbReference>
<proteinExistence type="predicted"/>
<evidence type="ECO:0000313" key="2">
    <source>
        <dbReference type="EMBL" id="KAB1078035.1"/>
    </source>
</evidence>
<dbReference type="EMBL" id="VZZK01000016">
    <property type="protein sequence ID" value="KAB1078035.1"/>
    <property type="molecule type" value="Genomic_DNA"/>
</dbReference>
<reference evidence="2 3" key="1">
    <citation type="submission" date="2019-09" db="EMBL/GenBank/DDBJ databases">
        <title>YIM 48816 draft genome.</title>
        <authorList>
            <person name="Jiang L."/>
        </authorList>
    </citation>
    <scope>NUCLEOTIDE SEQUENCE [LARGE SCALE GENOMIC DNA]</scope>
    <source>
        <strain evidence="2 3">YIM 48816</strain>
    </source>
</reference>
<protein>
    <submittedName>
        <fullName evidence="2">CoA transferase</fullName>
    </submittedName>
</protein>
<dbReference type="OrthoDB" id="9806585at2"/>
<dbReference type="InterPro" id="IPR050483">
    <property type="entry name" value="CoA-transferase_III_domain"/>
</dbReference>
<dbReference type="Gene3D" id="3.40.50.10540">
    <property type="entry name" value="Crotonobetainyl-coa:carnitine coa-transferase, domain 1"/>
    <property type="match status" value="1"/>
</dbReference>
<evidence type="ECO:0000256" key="1">
    <source>
        <dbReference type="ARBA" id="ARBA00022679"/>
    </source>
</evidence>
<dbReference type="GO" id="GO:0008410">
    <property type="term" value="F:CoA-transferase activity"/>
    <property type="evidence" value="ECO:0007669"/>
    <property type="project" value="TreeGrafter"/>
</dbReference>
<organism evidence="2 3">
    <name type="scientific">Methylobacterium soli</name>
    <dbReference type="NCBI Taxonomy" id="553447"/>
    <lineage>
        <taxon>Bacteria</taxon>
        <taxon>Pseudomonadati</taxon>
        <taxon>Pseudomonadota</taxon>
        <taxon>Alphaproteobacteria</taxon>
        <taxon>Hyphomicrobiales</taxon>
        <taxon>Methylobacteriaceae</taxon>
        <taxon>Methylobacterium</taxon>
    </lineage>
</organism>
<evidence type="ECO:0000313" key="3">
    <source>
        <dbReference type="Proteomes" id="UP000474159"/>
    </source>
</evidence>